<sequence length="182" mass="20310">MAERGALVLVNNNDVVLSIGDMYWMLSERKNGCCGDSFKSYKHLKSLGYIVGRHGVQWTLKNDKQHASTSTFVGDSKDSNGISISVLEEGFSISNGLRDMHINDEAKPTFDVYLPNSKFKKSSPGDPYFLAYLTRDDSPLSKAEMEKLEARCNGVPLMVCHVDPSGRVIWFLDNKVELSELP</sequence>
<reference evidence="1" key="1">
    <citation type="submission" date="2022-03" db="EMBL/GenBank/DDBJ databases">
        <title>A functionally conserved STORR gene fusion in Papaver species that diverged 16.8 million years ago.</title>
        <authorList>
            <person name="Catania T."/>
        </authorList>
    </citation>
    <scope>NUCLEOTIDE SEQUENCE</scope>
    <source>
        <strain evidence="1">S-191538</strain>
    </source>
</reference>
<accession>A0AA41S5R9</accession>
<protein>
    <recommendedName>
        <fullName evidence="3">tRNA-splicing endonuclease subunit Sen54 N-terminal domain-containing protein</fullName>
    </recommendedName>
</protein>
<evidence type="ECO:0000313" key="2">
    <source>
        <dbReference type="Proteomes" id="UP001177140"/>
    </source>
</evidence>
<comment type="caution">
    <text evidence="1">The sequence shown here is derived from an EMBL/GenBank/DDBJ whole genome shotgun (WGS) entry which is preliminary data.</text>
</comment>
<gene>
    <name evidence="1" type="ORF">MKW94_000151</name>
</gene>
<dbReference type="GO" id="GO:0000379">
    <property type="term" value="P:tRNA-type intron splice site recognition and cleavage"/>
    <property type="evidence" value="ECO:0007669"/>
    <property type="project" value="TreeGrafter"/>
</dbReference>
<dbReference type="InterPro" id="IPR024337">
    <property type="entry name" value="tRNA_splic_suSen54"/>
</dbReference>
<evidence type="ECO:0008006" key="3">
    <source>
        <dbReference type="Google" id="ProtNLM"/>
    </source>
</evidence>
<keyword evidence="2" id="KW-1185">Reference proteome</keyword>
<organism evidence="1 2">
    <name type="scientific">Papaver nudicaule</name>
    <name type="common">Iceland poppy</name>
    <dbReference type="NCBI Taxonomy" id="74823"/>
    <lineage>
        <taxon>Eukaryota</taxon>
        <taxon>Viridiplantae</taxon>
        <taxon>Streptophyta</taxon>
        <taxon>Embryophyta</taxon>
        <taxon>Tracheophyta</taxon>
        <taxon>Spermatophyta</taxon>
        <taxon>Magnoliopsida</taxon>
        <taxon>Ranunculales</taxon>
        <taxon>Papaveraceae</taxon>
        <taxon>Papaveroideae</taxon>
        <taxon>Papaver</taxon>
    </lineage>
</organism>
<proteinExistence type="predicted"/>
<name>A0AA41S5R9_PAPNU</name>
<dbReference type="Proteomes" id="UP001177140">
    <property type="component" value="Unassembled WGS sequence"/>
</dbReference>
<evidence type="ECO:0000313" key="1">
    <source>
        <dbReference type="EMBL" id="MCL7029156.1"/>
    </source>
</evidence>
<dbReference type="PANTHER" id="PTHR21027">
    <property type="entry name" value="TRNA-SPLICING ENDONUCLEASE SUBUNIT SEN54"/>
    <property type="match status" value="1"/>
</dbReference>
<dbReference type="AlphaFoldDB" id="A0AA41S5R9"/>
<dbReference type="GO" id="GO:0000214">
    <property type="term" value="C:tRNA-intron endonuclease complex"/>
    <property type="evidence" value="ECO:0007669"/>
    <property type="project" value="TreeGrafter"/>
</dbReference>
<dbReference type="PANTHER" id="PTHR21027:SF1">
    <property type="entry name" value="TRNA-SPLICING ENDONUCLEASE SUBUNIT SEN54"/>
    <property type="match status" value="1"/>
</dbReference>
<dbReference type="EMBL" id="JAJJMA010087259">
    <property type="protein sequence ID" value="MCL7029156.1"/>
    <property type="molecule type" value="Genomic_DNA"/>
</dbReference>